<comment type="caution">
    <text evidence="3">The sequence shown here is derived from an EMBL/GenBank/DDBJ whole genome shotgun (WGS) entry which is preliminary data.</text>
</comment>
<evidence type="ECO:0000313" key="3">
    <source>
        <dbReference type="EMBL" id="KAJ3835241.1"/>
    </source>
</evidence>
<gene>
    <name evidence="3" type="ORF">F5878DRAFT_693322</name>
</gene>
<accession>A0AA38P2Y3</accession>
<evidence type="ECO:0000256" key="1">
    <source>
        <dbReference type="SAM" id="MobiDB-lite"/>
    </source>
</evidence>
<sequence>MLLPRTITFLIFAAAGATVVLAAPVPVDEASNIDHAGIPQDFQGFMVSVESAQKSTSRLTGRKGRSTNIGGPGKQPKGDNYAAILPSPLAAMVLNKWTRIASSPIYSINKEHIDHLFKNFRRHRARKADMDMLNEYLYLAACLWRLLACSPIGGAVQEELRHISPRNSQWPVLNRLSTGKIEGGDLRIAFGFTAEELEKESEKILEKIQKAALSESPTSSTNVHIDARISLRCAREDVALKPAPKRRRLTRSQ</sequence>
<feature type="region of interest" description="Disordered" evidence="1">
    <location>
        <begin position="54"/>
        <end position="78"/>
    </location>
</feature>
<feature type="chain" id="PRO_5041323581" evidence="2">
    <location>
        <begin position="23"/>
        <end position="253"/>
    </location>
</feature>
<dbReference type="AlphaFoldDB" id="A0AA38P2Y3"/>
<feature type="signal peptide" evidence="2">
    <location>
        <begin position="1"/>
        <end position="22"/>
    </location>
</feature>
<organism evidence="3 4">
    <name type="scientific">Lentinula raphanica</name>
    <dbReference type="NCBI Taxonomy" id="153919"/>
    <lineage>
        <taxon>Eukaryota</taxon>
        <taxon>Fungi</taxon>
        <taxon>Dikarya</taxon>
        <taxon>Basidiomycota</taxon>
        <taxon>Agaricomycotina</taxon>
        <taxon>Agaricomycetes</taxon>
        <taxon>Agaricomycetidae</taxon>
        <taxon>Agaricales</taxon>
        <taxon>Marasmiineae</taxon>
        <taxon>Omphalotaceae</taxon>
        <taxon>Lentinula</taxon>
    </lineage>
</organism>
<evidence type="ECO:0000313" key="4">
    <source>
        <dbReference type="Proteomes" id="UP001163846"/>
    </source>
</evidence>
<dbReference type="EMBL" id="MU806432">
    <property type="protein sequence ID" value="KAJ3835241.1"/>
    <property type="molecule type" value="Genomic_DNA"/>
</dbReference>
<evidence type="ECO:0000256" key="2">
    <source>
        <dbReference type="SAM" id="SignalP"/>
    </source>
</evidence>
<dbReference type="Proteomes" id="UP001163846">
    <property type="component" value="Unassembled WGS sequence"/>
</dbReference>
<keyword evidence="2" id="KW-0732">Signal</keyword>
<proteinExistence type="predicted"/>
<keyword evidence="4" id="KW-1185">Reference proteome</keyword>
<reference evidence="3" key="1">
    <citation type="submission" date="2022-08" db="EMBL/GenBank/DDBJ databases">
        <authorList>
            <consortium name="DOE Joint Genome Institute"/>
            <person name="Min B."/>
            <person name="Riley R."/>
            <person name="Sierra-Patev S."/>
            <person name="Naranjo-Ortiz M."/>
            <person name="Looney B."/>
            <person name="Konkel Z."/>
            <person name="Slot J.C."/>
            <person name="Sakamoto Y."/>
            <person name="Steenwyk J.L."/>
            <person name="Rokas A."/>
            <person name="Carro J."/>
            <person name="Camarero S."/>
            <person name="Ferreira P."/>
            <person name="Molpeceres G."/>
            <person name="Ruiz-Duenas F.J."/>
            <person name="Serrano A."/>
            <person name="Henrissat B."/>
            <person name="Drula E."/>
            <person name="Hughes K.W."/>
            <person name="Mata J.L."/>
            <person name="Ishikawa N.K."/>
            <person name="Vargas-Isla R."/>
            <person name="Ushijima S."/>
            <person name="Smith C.A."/>
            <person name="Ahrendt S."/>
            <person name="Andreopoulos W."/>
            <person name="He G."/>
            <person name="Labutti K."/>
            <person name="Lipzen A."/>
            <person name="Ng V."/>
            <person name="Sandor L."/>
            <person name="Barry K."/>
            <person name="Martinez A.T."/>
            <person name="Xiao Y."/>
            <person name="Gibbons J.G."/>
            <person name="Terashima K."/>
            <person name="Hibbett D.S."/>
            <person name="Grigoriev I.V."/>
        </authorList>
    </citation>
    <scope>NUCLEOTIDE SEQUENCE</scope>
    <source>
        <strain evidence="3">TFB9207</strain>
    </source>
</reference>
<protein>
    <submittedName>
        <fullName evidence="3">Uncharacterized protein</fullName>
    </submittedName>
</protein>
<name>A0AA38P2Y3_9AGAR</name>